<dbReference type="SUPFAM" id="SSF46785">
    <property type="entry name" value="Winged helix' DNA-binding domain"/>
    <property type="match status" value="2"/>
</dbReference>
<dbReference type="InterPro" id="IPR036388">
    <property type="entry name" value="WH-like_DNA-bd_sf"/>
</dbReference>
<proteinExistence type="inferred from homology"/>
<evidence type="ECO:0000256" key="3">
    <source>
        <dbReference type="ARBA" id="ARBA00022927"/>
    </source>
</evidence>
<protein>
    <recommendedName>
        <fullName evidence="6">ESCRT-II complex component</fullName>
    </recommendedName>
</protein>
<dbReference type="InterPro" id="IPR036390">
    <property type="entry name" value="WH_DNA-bd_sf"/>
</dbReference>
<dbReference type="PANTHER" id="PTHR13149:SF0">
    <property type="entry name" value="VACUOLAR PROTEIN-SORTING-ASSOCIATED PROTEIN 25"/>
    <property type="match status" value="1"/>
</dbReference>
<gene>
    <name evidence="4" type="ORF">QM012_006970</name>
</gene>
<organism evidence="4 5">
    <name type="scientific">Aureobasidium pullulans</name>
    <name type="common">Black yeast</name>
    <name type="synonym">Pullularia pullulans</name>
    <dbReference type="NCBI Taxonomy" id="5580"/>
    <lineage>
        <taxon>Eukaryota</taxon>
        <taxon>Fungi</taxon>
        <taxon>Dikarya</taxon>
        <taxon>Ascomycota</taxon>
        <taxon>Pezizomycotina</taxon>
        <taxon>Dothideomycetes</taxon>
        <taxon>Dothideomycetidae</taxon>
        <taxon>Dothideales</taxon>
        <taxon>Saccotheciaceae</taxon>
        <taxon>Aureobasidium</taxon>
    </lineage>
</organism>
<dbReference type="Proteomes" id="UP001341245">
    <property type="component" value="Unassembled WGS sequence"/>
</dbReference>
<dbReference type="InterPro" id="IPR014041">
    <property type="entry name" value="ESCRT-II_cplx_Vps25-sub_N"/>
</dbReference>
<comment type="caution">
    <text evidence="4">The sequence shown here is derived from an EMBL/GenBank/DDBJ whole genome shotgun (WGS) entry which is preliminary data.</text>
</comment>
<keyword evidence="5" id="KW-1185">Reference proteome</keyword>
<evidence type="ECO:0000313" key="4">
    <source>
        <dbReference type="EMBL" id="KAK6006560.1"/>
    </source>
</evidence>
<keyword evidence="2" id="KW-0813">Transport</keyword>
<dbReference type="InterPro" id="IPR008570">
    <property type="entry name" value="ESCRT-II_cplx_Vps25-sub"/>
</dbReference>
<evidence type="ECO:0000313" key="5">
    <source>
        <dbReference type="Proteomes" id="UP001341245"/>
    </source>
</evidence>
<evidence type="ECO:0008006" key="6">
    <source>
        <dbReference type="Google" id="ProtNLM"/>
    </source>
</evidence>
<reference evidence="4 5" key="1">
    <citation type="submission" date="2023-11" db="EMBL/GenBank/DDBJ databases">
        <title>Draft genome sequence and annotation of the polyextremotolerant black yeast-like fungus Aureobasidium pullulans NRRL 62042.</title>
        <authorList>
            <person name="Dielentheis-Frenken M.R.E."/>
            <person name="Wibberg D."/>
            <person name="Blank L.M."/>
            <person name="Tiso T."/>
        </authorList>
    </citation>
    <scope>NUCLEOTIDE SEQUENCE [LARGE SCALE GENOMIC DNA]</scope>
    <source>
        <strain evidence="4 5">NRRL 62042</strain>
    </source>
</reference>
<dbReference type="PANTHER" id="PTHR13149">
    <property type="entry name" value="VACUOLAR PROTEIN SORTING-ASSOCIATED PROTEIN VPS25"/>
    <property type="match status" value="1"/>
</dbReference>
<sequence length="190" mass="21489">MASPQAPSTTAPTDTFSYPSHHSFPPFYTLQPNQSTLLRQLSLWSQLIQSYCSHHKTFKLSPSTATSLSLFSNSKIHRSLDALSIKKVLDYMASPEGEFRAEYIGKEKSTAWVWWKSASEWADEIAGWVDETGQKGVVLTIYELRESEAVERQEWVGMDEDMLRRCLDVLVKKGRAQVFGQADGSGVKFF</sequence>
<evidence type="ECO:0000256" key="1">
    <source>
        <dbReference type="ARBA" id="ARBA00009674"/>
    </source>
</evidence>
<name>A0ABR0TRR7_AURPU</name>
<accession>A0ABR0TRR7</accession>
<keyword evidence="3" id="KW-0653">Protein transport</keyword>
<dbReference type="Pfam" id="PF05871">
    <property type="entry name" value="ESCRT-II"/>
    <property type="match status" value="1"/>
</dbReference>
<dbReference type="Gene3D" id="1.10.10.10">
    <property type="entry name" value="Winged helix-like DNA-binding domain superfamily/Winged helix DNA-binding domain"/>
    <property type="match status" value="1"/>
</dbReference>
<dbReference type="Gene3D" id="1.10.10.570">
    <property type="entry name" value="Winged helix' DNA-binding domain. Chain C. Domain 1"/>
    <property type="match status" value="1"/>
</dbReference>
<evidence type="ECO:0000256" key="2">
    <source>
        <dbReference type="ARBA" id="ARBA00022448"/>
    </source>
</evidence>
<dbReference type="EMBL" id="JASGXD010000004">
    <property type="protein sequence ID" value="KAK6006560.1"/>
    <property type="molecule type" value="Genomic_DNA"/>
</dbReference>
<comment type="similarity">
    <text evidence="1">Belongs to the VPS25 family.</text>
</comment>